<dbReference type="GeneID" id="38779179"/>
<dbReference type="InterPro" id="IPR015919">
    <property type="entry name" value="Cadherin-like_sf"/>
</dbReference>
<feature type="compositionally biased region" description="Low complexity" evidence="1">
    <location>
        <begin position="691"/>
        <end position="706"/>
    </location>
</feature>
<comment type="caution">
    <text evidence="2">The sequence shown here is derived from an EMBL/GenBank/DDBJ whole genome shotgun (WGS) entry which is preliminary data.</text>
</comment>
<feature type="region of interest" description="Disordered" evidence="1">
    <location>
        <begin position="551"/>
        <end position="590"/>
    </location>
</feature>
<dbReference type="AlphaFoldDB" id="A0A401GJC8"/>
<organism evidence="2 3">
    <name type="scientific">Sparassis crispa</name>
    <dbReference type="NCBI Taxonomy" id="139825"/>
    <lineage>
        <taxon>Eukaryota</taxon>
        <taxon>Fungi</taxon>
        <taxon>Dikarya</taxon>
        <taxon>Basidiomycota</taxon>
        <taxon>Agaricomycotina</taxon>
        <taxon>Agaricomycetes</taxon>
        <taxon>Polyporales</taxon>
        <taxon>Sparassidaceae</taxon>
        <taxon>Sparassis</taxon>
    </lineage>
</organism>
<evidence type="ECO:0000256" key="1">
    <source>
        <dbReference type="SAM" id="MobiDB-lite"/>
    </source>
</evidence>
<dbReference type="RefSeq" id="XP_027613175.1">
    <property type="nucleotide sequence ID" value="XM_027757374.1"/>
</dbReference>
<dbReference type="SUPFAM" id="SSF49313">
    <property type="entry name" value="Cadherin-like"/>
    <property type="match status" value="1"/>
</dbReference>
<feature type="region of interest" description="Disordered" evidence="1">
    <location>
        <begin position="184"/>
        <end position="240"/>
    </location>
</feature>
<feature type="region of interest" description="Disordered" evidence="1">
    <location>
        <begin position="417"/>
        <end position="464"/>
    </location>
</feature>
<dbReference type="Proteomes" id="UP000287166">
    <property type="component" value="Unassembled WGS sequence"/>
</dbReference>
<dbReference type="EMBL" id="BFAD01000004">
    <property type="protein sequence ID" value="GBE82262.1"/>
    <property type="molecule type" value="Genomic_DNA"/>
</dbReference>
<feature type="compositionally biased region" description="Polar residues" evidence="1">
    <location>
        <begin position="618"/>
        <end position="630"/>
    </location>
</feature>
<dbReference type="OrthoDB" id="5593376at2759"/>
<feature type="compositionally biased region" description="Pro residues" evidence="1">
    <location>
        <begin position="426"/>
        <end position="445"/>
    </location>
</feature>
<feature type="compositionally biased region" description="Polar residues" evidence="1">
    <location>
        <begin position="650"/>
        <end position="683"/>
    </location>
</feature>
<sequence>MASPQEVQAHSPPVDPQHFPQFHPTDPAFPTVVSPSHPDALSPPLPSHLHDTSHLQDPMQSLFSTEMAGVDSMSVPMQMSLSALSSSPAGPAAMDILSTHPPAGQTSPGLLSDFPPPNPSFGVDPRLTSLDGLDGSHQLVSSPSATSSSTGPSHAPSPAMNGMGSSYSVGSSSLASALDGMAARSRSGSSASPANLTSSTSEIGFSSGGSGPSTSSHDSGFQFMSGFENTPPQPAEENSQDVPEGAHLLVLGDMLKNIARTANSGSQACSMGQTTDARDIVDMLKKNVLLVAELVAAMHLGTSGVSSNMSSPHCHPAVASSAPMAAAAQDVAQQQHINGLQSYGSPPLDTNAMLDMSDISRKRCASSVAGDRVPKIMKLEPHDDAPLSQLPAPIIPPTAIPISPVYSYPPPMPSIPPSASMGEIPAIPPPSIPPTVTPSRPPTPGGIPALHHIVPDGPPPQSLHSMHFAPLDPMLTSPPDFNPQSSITPGPSSLPANVFDSVPLVNTIWPDARVPIARHHSHSVSSGSVLSSIPPPAIAIAQLPPMQFSSSVFPSPTRTTHLAQTPVPTPPVPSDLAVRASRSSSMSNLHAANTPNPFAFGLDMQPVPLPPSVEMLQSRPSTSGLQSRATTPDYDDEMDGLHESSDEGGENSQPYQYMSPAAGSSDSAENTASPEGTSSLSRRPSQRRMSRASPSAEGGASSSAHGNEVPQEYRVEVERIFFEFLNATCSNLDATDAKGEPIHQTLMAKKMQRLDESPDFRPFKFRIQAFTNAFLEELARQGYPEEKIPMKKIRNFLWNQPFISRFNEEGKKSKSKGNHIWHVDAKKTESGWAFRPFRRKLAGTPPGVAYVGLRWMWTPRIWDPQASRSNMPVKYNSSELPSWLSWKDDVLSGIPTPDAQSCDVTVEARYIQDGKEEVLQHTVHIVIAPMASVDSTFVPSRRPSLAGELNPRRVLSDPAVTQTTPPRIMRAQTTLAPAVPSHAPDSQVVQVLTSAAQRVAQEAQSQVVASPNDAGPELQALAKQQHVLTVTAQAFNSKMAGDEEGSGTQSSLLTAAAQQVVLQAARQVVADRTVAAVSSGVVSPQTAASQVTVKDVSVATQSAVAQAVDMIGPLSSEVDVLMTASSLLQQQTRAPPPPPLLDPQLSALAESGRPHPAGTSPPGQFGIPAAVSAPSGAVFFPQS</sequence>
<feature type="compositionally biased region" description="Low complexity" evidence="1">
    <location>
        <begin position="184"/>
        <end position="205"/>
    </location>
</feature>
<feature type="region of interest" description="Disordered" evidence="1">
    <location>
        <begin position="1129"/>
        <end position="1169"/>
    </location>
</feature>
<protein>
    <submittedName>
        <fullName evidence="2">Uncharacterized protein</fullName>
    </submittedName>
</protein>
<reference evidence="2 3" key="1">
    <citation type="journal article" date="2018" name="Sci. Rep.">
        <title>Genome sequence of the cauliflower mushroom Sparassis crispa (Hanabiratake) and its association with beneficial usage.</title>
        <authorList>
            <person name="Kiyama R."/>
            <person name="Furutani Y."/>
            <person name="Kawaguchi K."/>
            <person name="Nakanishi T."/>
        </authorList>
    </citation>
    <scope>NUCLEOTIDE SEQUENCE [LARGE SCALE GENOMIC DNA]</scope>
</reference>
<dbReference type="GO" id="GO:0005509">
    <property type="term" value="F:calcium ion binding"/>
    <property type="evidence" value="ECO:0007669"/>
    <property type="project" value="InterPro"/>
</dbReference>
<feature type="region of interest" description="Disordered" evidence="1">
    <location>
        <begin position="1"/>
        <end position="54"/>
    </location>
</feature>
<feature type="region of interest" description="Disordered" evidence="1">
    <location>
        <begin position="83"/>
        <end position="164"/>
    </location>
</feature>
<feature type="compositionally biased region" description="Polar residues" evidence="1">
    <location>
        <begin position="551"/>
        <end position="563"/>
    </location>
</feature>
<name>A0A401GJC8_9APHY</name>
<evidence type="ECO:0000313" key="2">
    <source>
        <dbReference type="EMBL" id="GBE82262.1"/>
    </source>
</evidence>
<feature type="compositionally biased region" description="Polar residues" evidence="1">
    <location>
        <begin position="581"/>
        <end position="590"/>
    </location>
</feature>
<proteinExistence type="predicted"/>
<accession>A0A401GJC8</accession>
<gene>
    <name evidence="2" type="ORF">SCP_0406460</name>
</gene>
<evidence type="ECO:0000313" key="3">
    <source>
        <dbReference type="Proteomes" id="UP000287166"/>
    </source>
</evidence>
<keyword evidence="3" id="KW-1185">Reference proteome</keyword>
<feature type="compositionally biased region" description="Low complexity" evidence="1">
    <location>
        <begin position="83"/>
        <end position="93"/>
    </location>
</feature>
<dbReference type="GO" id="GO:0016020">
    <property type="term" value="C:membrane"/>
    <property type="evidence" value="ECO:0007669"/>
    <property type="project" value="InterPro"/>
</dbReference>
<dbReference type="InParanoid" id="A0A401GJC8"/>
<feature type="region of interest" description="Disordered" evidence="1">
    <location>
        <begin position="602"/>
        <end position="709"/>
    </location>
</feature>
<dbReference type="STRING" id="139825.A0A401GJC8"/>
<feature type="compositionally biased region" description="Low complexity" evidence="1">
    <location>
        <begin position="141"/>
        <end position="164"/>
    </location>
</feature>